<sequence>MGKVKEATEKKEGQLISSDPLACIAYYQNRAIGVLKLSFFMFSTIVSCKPNIDLIQIIIKPLINIIVDVSASIASLRIDKGAAKRFVKSALWNPSGNLESSLL</sequence>
<evidence type="ECO:0000313" key="2">
    <source>
        <dbReference type="Proteomes" id="UP001159427"/>
    </source>
</evidence>
<organism evidence="1 2">
    <name type="scientific">Porites evermanni</name>
    <dbReference type="NCBI Taxonomy" id="104178"/>
    <lineage>
        <taxon>Eukaryota</taxon>
        <taxon>Metazoa</taxon>
        <taxon>Cnidaria</taxon>
        <taxon>Anthozoa</taxon>
        <taxon>Hexacorallia</taxon>
        <taxon>Scleractinia</taxon>
        <taxon>Fungiina</taxon>
        <taxon>Poritidae</taxon>
        <taxon>Porites</taxon>
    </lineage>
</organism>
<reference evidence="1 2" key="1">
    <citation type="submission" date="2022-05" db="EMBL/GenBank/DDBJ databases">
        <authorList>
            <consortium name="Genoscope - CEA"/>
            <person name="William W."/>
        </authorList>
    </citation>
    <scope>NUCLEOTIDE SEQUENCE [LARGE SCALE GENOMIC DNA]</scope>
</reference>
<name>A0ABN8Q435_9CNID</name>
<dbReference type="EMBL" id="CALNXI010001080">
    <property type="protein sequence ID" value="CAH3154523.1"/>
    <property type="molecule type" value="Genomic_DNA"/>
</dbReference>
<dbReference type="Proteomes" id="UP001159427">
    <property type="component" value="Unassembled WGS sequence"/>
</dbReference>
<accession>A0ABN8Q435</accession>
<protein>
    <submittedName>
        <fullName evidence="1">Uncharacterized protein</fullName>
    </submittedName>
</protein>
<proteinExistence type="predicted"/>
<comment type="caution">
    <text evidence="1">The sequence shown here is derived from an EMBL/GenBank/DDBJ whole genome shotgun (WGS) entry which is preliminary data.</text>
</comment>
<keyword evidence="2" id="KW-1185">Reference proteome</keyword>
<evidence type="ECO:0000313" key="1">
    <source>
        <dbReference type="EMBL" id="CAH3154523.1"/>
    </source>
</evidence>
<gene>
    <name evidence="1" type="ORF">PEVE_00001468</name>
</gene>